<gene>
    <name evidence="2" type="ORF">FYJ58_13340</name>
</gene>
<dbReference type="InterPro" id="IPR010281">
    <property type="entry name" value="DUF885"/>
</dbReference>
<sequence length="584" mass="66748">MNSKKHCSLAVLFFFLLCFLTGCNHVIIAEHSQTPNSKFDEFVNQIFIDEVQTDGLTLNYTLSKPENYGIYNYKPSLGDFSLEHMKSELAVTENYLATLSGFDYTSLTKEQQITYDILKKYLAKDMESSDFLLYAETLGPTTGIQAQLPVLLAEYNYYDKEDIDNYLALLKDMPRYFKQIVTYEQEKSKAGLFMSDHTADSIISQCKEFISNKEDNLLIEVFHDRMNEVSILSKKEQKKYEAKNKDYVLKYVIPAYQILIDGLNSLKGTGKVDGGLAGYPKGKDYYSYLVATSTSSSRSINEINKTLDYAISDSIKRMSEATEGDVTVLDKADNTSFPLTNPEDIIQSLKTSIKKDYPPLNDVSCTIKYVHKSLEDNLSPAFYLTPPLDDCSRNSIYINGSAKYNLDNIFTTLAHEGYPGHLYQTVYFNQQSPQPIRSLLSFGGYSEGWATYAEMNSYYMSGLDTKIAKVLQNNQVASLCMYAKIDLGVNYLNWDLNDTADYLKDFGITDKKTIETVYYTMIEEPANYMQYSLGYLEIMALRDRASKELGDNFKLKNFHTFFLKMGSAQFDVIRKYMDEWISEQ</sequence>
<proteinExistence type="predicted"/>
<evidence type="ECO:0000313" key="3">
    <source>
        <dbReference type="Proteomes" id="UP000482209"/>
    </source>
</evidence>
<comment type="caution">
    <text evidence="2">The sequence shown here is derived from an EMBL/GenBank/DDBJ whole genome shotgun (WGS) entry which is preliminary data.</text>
</comment>
<protein>
    <submittedName>
        <fullName evidence="2">DUF885 domain-containing protein</fullName>
    </submittedName>
</protein>
<keyword evidence="1" id="KW-0732">Signal</keyword>
<keyword evidence="3" id="KW-1185">Reference proteome</keyword>
<dbReference type="PROSITE" id="PS51257">
    <property type="entry name" value="PROKAR_LIPOPROTEIN"/>
    <property type="match status" value="1"/>
</dbReference>
<feature type="chain" id="PRO_5038691024" evidence="1">
    <location>
        <begin position="25"/>
        <end position="584"/>
    </location>
</feature>
<organism evidence="2 3">
    <name type="scientific">Velocimicrobium porci</name>
    <dbReference type="NCBI Taxonomy" id="2606634"/>
    <lineage>
        <taxon>Bacteria</taxon>
        <taxon>Bacillati</taxon>
        <taxon>Bacillota</taxon>
        <taxon>Clostridia</taxon>
        <taxon>Lachnospirales</taxon>
        <taxon>Lachnospiraceae</taxon>
        <taxon>Velocimicrobium</taxon>
    </lineage>
</organism>
<feature type="signal peptide" evidence="1">
    <location>
        <begin position="1"/>
        <end position="24"/>
    </location>
</feature>
<dbReference type="PANTHER" id="PTHR33361:SF2">
    <property type="entry name" value="DUF885 DOMAIN-CONTAINING PROTEIN"/>
    <property type="match status" value="1"/>
</dbReference>
<dbReference type="PANTHER" id="PTHR33361">
    <property type="entry name" value="GLR0591 PROTEIN"/>
    <property type="match status" value="1"/>
</dbReference>
<dbReference type="RefSeq" id="WP_154520225.1">
    <property type="nucleotide sequence ID" value="NZ_VUMT01000032.1"/>
</dbReference>
<dbReference type="Pfam" id="PF05960">
    <property type="entry name" value="DUF885"/>
    <property type="match status" value="1"/>
</dbReference>
<dbReference type="AlphaFoldDB" id="A0A6L5Y111"/>
<evidence type="ECO:0000313" key="2">
    <source>
        <dbReference type="EMBL" id="MSS64840.1"/>
    </source>
</evidence>
<dbReference type="Proteomes" id="UP000482209">
    <property type="component" value="Unassembled WGS sequence"/>
</dbReference>
<dbReference type="EMBL" id="VUMT01000032">
    <property type="protein sequence ID" value="MSS64840.1"/>
    <property type="molecule type" value="Genomic_DNA"/>
</dbReference>
<reference evidence="2 3" key="1">
    <citation type="submission" date="2019-08" db="EMBL/GenBank/DDBJ databases">
        <title>In-depth cultivation of the pig gut microbiome towards novel bacterial diversity and tailored functional studies.</title>
        <authorList>
            <person name="Wylensek D."/>
            <person name="Hitch T.C.A."/>
            <person name="Clavel T."/>
        </authorList>
    </citation>
    <scope>NUCLEOTIDE SEQUENCE [LARGE SCALE GENOMIC DNA]</scope>
    <source>
        <strain evidence="2 3">WCA-693-APC-MOT-I</strain>
    </source>
</reference>
<evidence type="ECO:0000256" key="1">
    <source>
        <dbReference type="SAM" id="SignalP"/>
    </source>
</evidence>
<name>A0A6L5Y111_9FIRM</name>
<accession>A0A6L5Y111</accession>